<sequence>MKISKITTKQDQFDYTLTDQFLAYTKPGHDTAVETGRIRLEQQLKFFAKYKRMIIDEVDFLPLDDEASNRSHVDMRITMGTLVIPYWQTLAASLSFRQDQW</sequence>
<dbReference type="EMBL" id="RJQC01000001">
    <property type="protein sequence ID" value="RNM31042.1"/>
    <property type="molecule type" value="Genomic_DNA"/>
</dbReference>
<reference evidence="1 2" key="1">
    <citation type="submission" date="2018-11" db="EMBL/GenBank/DDBJ databases">
        <title>Clostridium sp. nov., a member of the family Erysipelotrichaceae isolated from pig faeces.</title>
        <authorList>
            <person name="Chang Y.-H."/>
        </authorList>
    </citation>
    <scope>NUCLEOTIDE SEQUENCE [LARGE SCALE GENOMIC DNA]</scope>
    <source>
        <strain evidence="1 2">YH-panp20</strain>
    </source>
</reference>
<protein>
    <submittedName>
        <fullName evidence="1">Uncharacterized protein</fullName>
    </submittedName>
</protein>
<dbReference type="Proteomes" id="UP000276568">
    <property type="component" value="Unassembled WGS sequence"/>
</dbReference>
<name>A0A3N0I3Y7_9FIRM</name>
<comment type="caution">
    <text evidence="1">The sequence shown here is derived from an EMBL/GenBank/DDBJ whole genome shotgun (WGS) entry which is preliminary data.</text>
</comment>
<evidence type="ECO:0000313" key="2">
    <source>
        <dbReference type="Proteomes" id="UP000276568"/>
    </source>
</evidence>
<accession>A0A3N0I3Y7</accession>
<gene>
    <name evidence="1" type="ORF">EDX97_00260</name>
</gene>
<keyword evidence="2" id="KW-1185">Reference proteome</keyword>
<proteinExistence type="predicted"/>
<organism evidence="1 2">
    <name type="scientific">Absicoccus porci</name>
    <dbReference type="NCBI Taxonomy" id="2486576"/>
    <lineage>
        <taxon>Bacteria</taxon>
        <taxon>Bacillati</taxon>
        <taxon>Bacillota</taxon>
        <taxon>Erysipelotrichia</taxon>
        <taxon>Erysipelotrichales</taxon>
        <taxon>Erysipelotrichaceae</taxon>
        <taxon>Absicoccus</taxon>
    </lineage>
</organism>
<dbReference type="AlphaFoldDB" id="A0A3N0I3Y7"/>
<evidence type="ECO:0000313" key="1">
    <source>
        <dbReference type="EMBL" id="RNM31042.1"/>
    </source>
</evidence>